<dbReference type="GO" id="GO:0005737">
    <property type="term" value="C:cytoplasm"/>
    <property type="evidence" value="ECO:0007669"/>
    <property type="project" value="UniProtKB-SubCell"/>
</dbReference>
<gene>
    <name evidence="5" type="ORF">D0Z07_7109</name>
</gene>
<protein>
    <submittedName>
        <fullName evidence="5">Elongation factor methyltransferase 5</fullName>
    </submittedName>
</protein>
<sequence length="220" mass="25235">MEQDSDDENPVLSGSALDALREFYVDRDARLKQFEDLKKGAEENAAGQILSMDAFAEDWNESQFWYSEQTATILAKELLQGTTKDSVVAVVSAPSVFVALKNEMARSGLAKEELPKVWLLEFDRRFEVFTEFVWYDFNEPCKLPPAMTVRWLSKSWGTTNEDNKVIVCTGERMETLITSLYRPQGVLTTTFEPIHSKGLSNEFFCYANFECEEWKWKSSS</sequence>
<evidence type="ECO:0000256" key="2">
    <source>
        <dbReference type="ARBA" id="ARBA00022490"/>
    </source>
</evidence>
<organism evidence="5 6">
    <name type="scientific">Hyphodiscus hymeniophilus</name>
    <dbReference type="NCBI Taxonomy" id="353542"/>
    <lineage>
        <taxon>Eukaryota</taxon>
        <taxon>Fungi</taxon>
        <taxon>Dikarya</taxon>
        <taxon>Ascomycota</taxon>
        <taxon>Pezizomycotina</taxon>
        <taxon>Leotiomycetes</taxon>
        <taxon>Helotiales</taxon>
        <taxon>Hyphodiscaceae</taxon>
        <taxon>Hyphodiscus</taxon>
    </lineage>
</organism>
<proteinExistence type="predicted"/>
<dbReference type="PANTHER" id="PTHR13200">
    <property type="entry name" value="EEF1A LYSINE METHYLTRANSFERASE 1"/>
    <property type="match status" value="1"/>
</dbReference>
<reference evidence="5" key="1">
    <citation type="submission" date="2019-07" db="EMBL/GenBank/DDBJ databases">
        <title>Hyphodiscus hymeniophilus genome sequencing and assembly.</title>
        <authorList>
            <person name="Kramer G."/>
            <person name="Nodwell J."/>
        </authorList>
    </citation>
    <scope>NUCLEOTIDE SEQUENCE</scope>
    <source>
        <strain evidence="5">ATCC 34498</strain>
    </source>
</reference>
<evidence type="ECO:0000256" key="4">
    <source>
        <dbReference type="ARBA" id="ARBA00022679"/>
    </source>
</evidence>
<dbReference type="AlphaFoldDB" id="A0A9P7AV92"/>
<evidence type="ECO:0000256" key="3">
    <source>
        <dbReference type="ARBA" id="ARBA00022603"/>
    </source>
</evidence>
<keyword evidence="4" id="KW-0808">Transferase</keyword>
<keyword evidence="5" id="KW-0251">Elongation factor</keyword>
<dbReference type="GO" id="GO:0032259">
    <property type="term" value="P:methylation"/>
    <property type="evidence" value="ECO:0007669"/>
    <property type="project" value="UniProtKB-KW"/>
</dbReference>
<dbReference type="GO" id="GO:0016279">
    <property type="term" value="F:protein-lysine N-methyltransferase activity"/>
    <property type="evidence" value="ECO:0007669"/>
    <property type="project" value="InterPro"/>
</dbReference>
<evidence type="ECO:0000256" key="1">
    <source>
        <dbReference type="ARBA" id="ARBA00004496"/>
    </source>
</evidence>
<keyword evidence="3 5" id="KW-0489">Methyltransferase</keyword>
<dbReference type="EMBL" id="VNKQ01000013">
    <property type="protein sequence ID" value="KAG0647339.1"/>
    <property type="molecule type" value="Genomic_DNA"/>
</dbReference>
<evidence type="ECO:0000313" key="6">
    <source>
        <dbReference type="Proteomes" id="UP000785200"/>
    </source>
</evidence>
<dbReference type="OrthoDB" id="206354at2759"/>
<dbReference type="PANTHER" id="PTHR13200:SF0">
    <property type="entry name" value="EEF1A LYSINE METHYLTRANSFERASE 1"/>
    <property type="match status" value="1"/>
</dbReference>
<dbReference type="InterPro" id="IPR041370">
    <property type="entry name" value="Mlase_EEF1AKMT1/ZCCHC4"/>
</dbReference>
<keyword evidence="6" id="KW-1185">Reference proteome</keyword>
<comment type="subcellular location">
    <subcellularLocation>
        <location evidence="1">Cytoplasm</location>
    </subcellularLocation>
</comment>
<accession>A0A9P7AV92</accession>
<dbReference type="InterPro" id="IPR019369">
    <property type="entry name" value="Efm5/EEF1AKMT1"/>
</dbReference>
<comment type="caution">
    <text evidence="5">The sequence shown here is derived from an EMBL/GenBank/DDBJ whole genome shotgun (WGS) entry which is preliminary data.</text>
</comment>
<dbReference type="Proteomes" id="UP000785200">
    <property type="component" value="Unassembled WGS sequence"/>
</dbReference>
<evidence type="ECO:0000313" key="5">
    <source>
        <dbReference type="EMBL" id="KAG0647339.1"/>
    </source>
</evidence>
<name>A0A9P7AV92_9HELO</name>
<keyword evidence="5" id="KW-0648">Protein biosynthesis</keyword>
<keyword evidence="2" id="KW-0963">Cytoplasm</keyword>
<dbReference type="Pfam" id="PF10237">
    <property type="entry name" value="N6-adenineMlase"/>
    <property type="match status" value="2"/>
</dbReference>
<dbReference type="GO" id="GO:0003746">
    <property type="term" value="F:translation elongation factor activity"/>
    <property type="evidence" value="ECO:0007669"/>
    <property type="project" value="UniProtKB-KW"/>
</dbReference>